<evidence type="ECO:0000256" key="2">
    <source>
        <dbReference type="SAM" id="SignalP"/>
    </source>
</evidence>
<dbReference type="Proteomes" id="UP000002296">
    <property type="component" value="Unassembled WGS sequence"/>
</dbReference>
<feature type="region of interest" description="Disordered" evidence="1">
    <location>
        <begin position="190"/>
        <end position="235"/>
    </location>
</feature>
<comment type="caution">
    <text evidence="3">The sequence shown here is derived from an EMBL/GenBank/DDBJ whole genome shotgun (WGS) entry which is preliminary data.</text>
</comment>
<reference evidence="3 4" key="1">
    <citation type="journal article" date="2005" name="Science">
        <title>The genome sequence of Trypanosoma cruzi, etiologic agent of Chagas disease.</title>
        <authorList>
            <person name="El-Sayed N.M."/>
            <person name="Myler P.J."/>
            <person name="Bartholomeu D.C."/>
            <person name="Nilsson D."/>
            <person name="Aggarwal G."/>
            <person name="Tran A.N."/>
            <person name="Ghedin E."/>
            <person name="Worthey E.A."/>
            <person name="Delcher A.L."/>
            <person name="Blandin G."/>
            <person name="Westenberger S.J."/>
            <person name="Caler E."/>
            <person name="Cerqueira G.C."/>
            <person name="Branche C."/>
            <person name="Haas B."/>
            <person name="Anupama A."/>
            <person name="Arner E."/>
            <person name="Aslund L."/>
            <person name="Attipoe P."/>
            <person name="Bontempi E."/>
            <person name="Bringaud F."/>
            <person name="Burton P."/>
            <person name="Cadag E."/>
            <person name="Campbell D.A."/>
            <person name="Carrington M."/>
            <person name="Crabtree J."/>
            <person name="Darban H."/>
            <person name="da Silveira J.F."/>
            <person name="de Jong P."/>
            <person name="Edwards K."/>
            <person name="Englund P.T."/>
            <person name="Fazelina G."/>
            <person name="Feldblyum T."/>
            <person name="Ferella M."/>
            <person name="Frasch A.C."/>
            <person name="Gull K."/>
            <person name="Horn D."/>
            <person name="Hou L."/>
            <person name="Huang Y."/>
            <person name="Kindlund E."/>
            <person name="Klingbeil M."/>
            <person name="Kluge S."/>
            <person name="Koo H."/>
            <person name="Lacerda D."/>
            <person name="Levin M.J."/>
            <person name="Lorenzi H."/>
            <person name="Louie T."/>
            <person name="Machado C.R."/>
            <person name="McCulloch R."/>
            <person name="McKenna A."/>
            <person name="Mizuno Y."/>
            <person name="Mottram J.C."/>
            <person name="Nelson S."/>
            <person name="Ochaya S."/>
            <person name="Osoegawa K."/>
            <person name="Pai G."/>
            <person name="Parsons M."/>
            <person name="Pentony M."/>
            <person name="Pettersson U."/>
            <person name="Pop M."/>
            <person name="Ramirez J.L."/>
            <person name="Rinta J."/>
            <person name="Robertson L."/>
            <person name="Salzberg S.L."/>
            <person name="Sanchez D.O."/>
            <person name="Seyler A."/>
            <person name="Sharma R."/>
            <person name="Shetty J."/>
            <person name="Simpson A.J."/>
            <person name="Sisk E."/>
            <person name="Tammi M.T."/>
            <person name="Tarleton R."/>
            <person name="Teixeira S."/>
            <person name="Van Aken S."/>
            <person name="Vogt C."/>
            <person name="Ward P.N."/>
            <person name="Wickstead B."/>
            <person name="Wortman J."/>
            <person name="White O."/>
            <person name="Fraser C.M."/>
            <person name="Stuart K.D."/>
            <person name="Andersson B."/>
        </authorList>
    </citation>
    <scope>NUCLEOTIDE SEQUENCE [LARGE SCALE GENOMIC DNA]</scope>
    <source>
        <strain evidence="3 4">CL Brener</strain>
    </source>
</reference>
<dbReference type="AlphaFoldDB" id="Q4D9T7"/>
<evidence type="ECO:0000256" key="1">
    <source>
        <dbReference type="SAM" id="MobiDB-lite"/>
    </source>
</evidence>
<name>Q4D9T7_TRYCC</name>
<dbReference type="VEuPathDB" id="TriTrypDB:TcCLB.508313.140"/>
<dbReference type="InParanoid" id="Q4D9T7"/>
<evidence type="ECO:0000313" key="3">
    <source>
        <dbReference type="EMBL" id="EAN89296.1"/>
    </source>
</evidence>
<organism evidence="3 4">
    <name type="scientific">Trypanosoma cruzi (strain CL Brener)</name>
    <dbReference type="NCBI Taxonomy" id="353153"/>
    <lineage>
        <taxon>Eukaryota</taxon>
        <taxon>Discoba</taxon>
        <taxon>Euglenozoa</taxon>
        <taxon>Kinetoplastea</taxon>
        <taxon>Metakinetoplastina</taxon>
        <taxon>Trypanosomatida</taxon>
        <taxon>Trypanosomatidae</taxon>
        <taxon>Trypanosoma</taxon>
        <taxon>Schizotrypanum</taxon>
    </lineage>
</organism>
<feature type="chain" id="PRO_5004236652" evidence="2">
    <location>
        <begin position="27"/>
        <end position="235"/>
    </location>
</feature>
<dbReference type="PaxDb" id="353153-Q4D9T7"/>
<feature type="signal peptide" evidence="2">
    <location>
        <begin position="1"/>
        <end position="26"/>
    </location>
</feature>
<keyword evidence="4" id="KW-1185">Reference proteome</keyword>
<dbReference type="RefSeq" id="XP_811147.1">
    <property type="nucleotide sequence ID" value="XM_806054.1"/>
</dbReference>
<proteinExistence type="predicted"/>
<evidence type="ECO:0000313" key="4">
    <source>
        <dbReference type="Proteomes" id="UP000002296"/>
    </source>
</evidence>
<dbReference type="KEGG" id="tcr:508313.140"/>
<gene>
    <name evidence="3" type="ORF">Tc00.1047053508313.140</name>
</gene>
<accession>Q4D9T7</accession>
<protein>
    <submittedName>
        <fullName evidence="3">Mucin-associated surface protein (MASP), putative</fullName>
    </submittedName>
</protein>
<feature type="region of interest" description="Disordered" evidence="1">
    <location>
        <begin position="118"/>
        <end position="143"/>
    </location>
</feature>
<dbReference type="GeneID" id="3542063"/>
<keyword evidence="2" id="KW-0732">Signal</keyword>
<dbReference type="EMBL" id="AAHK01000764">
    <property type="protein sequence ID" value="EAN89296.1"/>
    <property type="molecule type" value="Genomic_DNA"/>
</dbReference>
<feature type="compositionally biased region" description="Basic residues" evidence="1">
    <location>
        <begin position="191"/>
        <end position="203"/>
    </location>
</feature>
<sequence>MMTGRVLLVCALCVLWCCVVVPAAYGLVSDRGVVEEDMVLTWYPEAEVDCEEKNTKEGMLDVLGFKMCMHESMKEICGNGDETPSKCRGPKAEEICKKYAGDPNKAVDSSTQLPEALPDAEKQVAAATPETPKGGAAEMGSTPEPQRVIHQQIQRKGRNQPQLPPILQITRLKKAVKWRCRGMHRNPIMQGKKKEKKVKRSTVIRKTPAKAERMKNITTTAEPWLSRPPQRGARV</sequence>